<sequence>MITDITERKRAEEALLESEAKYHGLFDSMAEAFELMELVYENGKPVDYIFLDVNPAWERMTGLKKEQVLGRKASEAVGFVENYWPETMDRALRTGELVNIENYGSTRQVVQREYVEVFRDRLRSNNHRHYRAQEG</sequence>
<protein>
    <recommendedName>
        <fullName evidence="1">PAC domain-containing protein</fullName>
    </recommendedName>
</protein>
<evidence type="ECO:0000313" key="2">
    <source>
        <dbReference type="EMBL" id="MPN20301.1"/>
    </source>
</evidence>
<dbReference type="PROSITE" id="PS50113">
    <property type="entry name" value="PAC"/>
    <property type="match status" value="1"/>
</dbReference>
<gene>
    <name evidence="2" type="ORF">SDC9_167679</name>
</gene>
<feature type="domain" description="PAC" evidence="1">
    <location>
        <begin position="1"/>
        <end position="17"/>
    </location>
</feature>
<dbReference type="NCBIfam" id="TIGR00229">
    <property type="entry name" value="sensory_box"/>
    <property type="match status" value="1"/>
</dbReference>
<dbReference type="InterPro" id="IPR000700">
    <property type="entry name" value="PAS-assoc_C"/>
</dbReference>
<comment type="caution">
    <text evidence="2">The sequence shown here is derived from an EMBL/GenBank/DDBJ whole genome shotgun (WGS) entry which is preliminary data.</text>
</comment>
<dbReference type="AlphaFoldDB" id="A0A645G0G1"/>
<dbReference type="Gene3D" id="3.30.450.20">
    <property type="entry name" value="PAS domain"/>
    <property type="match status" value="1"/>
</dbReference>
<dbReference type="SUPFAM" id="SSF55785">
    <property type="entry name" value="PYP-like sensor domain (PAS domain)"/>
    <property type="match status" value="1"/>
</dbReference>
<name>A0A645G0G1_9ZZZZ</name>
<dbReference type="InterPro" id="IPR000014">
    <property type="entry name" value="PAS"/>
</dbReference>
<reference evidence="2" key="1">
    <citation type="submission" date="2019-08" db="EMBL/GenBank/DDBJ databases">
        <authorList>
            <person name="Kucharzyk K."/>
            <person name="Murdoch R.W."/>
            <person name="Higgins S."/>
            <person name="Loffler F."/>
        </authorList>
    </citation>
    <scope>NUCLEOTIDE SEQUENCE</scope>
</reference>
<dbReference type="EMBL" id="VSSQ01068013">
    <property type="protein sequence ID" value="MPN20301.1"/>
    <property type="molecule type" value="Genomic_DNA"/>
</dbReference>
<dbReference type="InterPro" id="IPR035965">
    <property type="entry name" value="PAS-like_dom_sf"/>
</dbReference>
<proteinExistence type="predicted"/>
<evidence type="ECO:0000259" key="1">
    <source>
        <dbReference type="PROSITE" id="PS50113"/>
    </source>
</evidence>
<accession>A0A645G0G1</accession>
<organism evidence="2">
    <name type="scientific">bioreactor metagenome</name>
    <dbReference type="NCBI Taxonomy" id="1076179"/>
    <lineage>
        <taxon>unclassified sequences</taxon>
        <taxon>metagenomes</taxon>
        <taxon>ecological metagenomes</taxon>
    </lineage>
</organism>